<dbReference type="InterPro" id="IPR045006">
    <property type="entry name" value="CHLI-like"/>
</dbReference>
<dbReference type="GO" id="GO:0005524">
    <property type="term" value="F:ATP binding"/>
    <property type="evidence" value="ECO:0007669"/>
    <property type="project" value="UniProtKB-KW"/>
</dbReference>
<protein>
    <submittedName>
        <fullName evidence="3">ATP-binding protein</fullName>
    </submittedName>
</protein>
<evidence type="ECO:0000313" key="4">
    <source>
        <dbReference type="EMBL" id="TMJ11151.1"/>
    </source>
</evidence>
<dbReference type="InterPro" id="IPR025158">
    <property type="entry name" value="Mg_chelat-rel_C"/>
</dbReference>
<organism evidence="3 6">
    <name type="scientific">Candidatus Segetimicrobium genomatis</name>
    <dbReference type="NCBI Taxonomy" id="2569760"/>
    <lineage>
        <taxon>Bacteria</taxon>
        <taxon>Bacillati</taxon>
        <taxon>Candidatus Sysuimicrobiota</taxon>
        <taxon>Candidatus Sysuimicrobiia</taxon>
        <taxon>Candidatus Sysuimicrobiales</taxon>
        <taxon>Candidatus Segetimicrobiaceae</taxon>
        <taxon>Candidatus Segetimicrobium</taxon>
    </lineage>
</organism>
<dbReference type="Proteomes" id="UP000315217">
    <property type="component" value="Unassembled WGS sequence"/>
</dbReference>
<comment type="similarity">
    <text evidence="1">Belongs to the Mg-chelatase subunits D/I family. ComM subfamily.</text>
</comment>
<dbReference type="InterPro" id="IPR000523">
    <property type="entry name" value="Mg_chelatse_chII-like_cat_dom"/>
</dbReference>
<evidence type="ECO:0000313" key="6">
    <source>
        <dbReference type="Proteomes" id="UP000318661"/>
    </source>
</evidence>
<dbReference type="SMART" id="SM00382">
    <property type="entry name" value="AAA"/>
    <property type="match status" value="1"/>
</dbReference>
<dbReference type="Gene3D" id="3.40.50.300">
    <property type="entry name" value="P-loop containing nucleotide triphosphate hydrolases"/>
    <property type="match status" value="1"/>
</dbReference>
<feature type="domain" description="AAA+ ATPase" evidence="2">
    <location>
        <begin position="210"/>
        <end position="393"/>
    </location>
</feature>
<dbReference type="InterPro" id="IPR004482">
    <property type="entry name" value="Mg_chelat-rel"/>
</dbReference>
<dbReference type="PANTHER" id="PTHR32039">
    <property type="entry name" value="MAGNESIUM-CHELATASE SUBUNIT CHLI"/>
    <property type="match status" value="1"/>
</dbReference>
<name>A0A537L5B6_9BACT</name>
<comment type="caution">
    <text evidence="3">The sequence shown here is derived from an EMBL/GenBank/DDBJ whole genome shotgun (WGS) entry which is preliminary data.</text>
</comment>
<evidence type="ECO:0000313" key="5">
    <source>
        <dbReference type="Proteomes" id="UP000315217"/>
    </source>
</evidence>
<keyword evidence="3" id="KW-0547">Nucleotide-binding</keyword>
<dbReference type="Pfam" id="PF01078">
    <property type="entry name" value="Mg_chelatase"/>
    <property type="match status" value="1"/>
</dbReference>
<dbReference type="EMBL" id="VBAI01000076">
    <property type="protein sequence ID" value="TMJ11151.1"/>
    <property type="molecule type" value="Genomic_DNA"/>
</dbReference>
<dbReference type="Gene3D" id="3.30.230.10">
    <property type="match status" value="1"/>
</dbReference>
<evidence type="ECO:0000256" key="1">
    <source>
        <dbReference type="ARBA" id="ARBA00006354"/>
    </source>
</evidence>
<dbReference type="SUPFAM" id="SSF54211">
    <property type="entry name" value="Ribosomal protein S5 domain 2-like"/>
    <property type="match status" value="1"/>
</dbReference>
<dbReference type="PRINTS" id="PR00830">
    <property type="entry name" value="ENDOLAPTASE"/>
</dbReference>
<dbReference type="AlphaFoldDB" id="A0A537L5B6"/>
<dbReference type="PANTHER" id="PTHR32039:SF7">
    <property type="entry name" value="COMPETENCE PROTEIN COMM"/>
    <property type="match status" value="1"/>
</dbReference>
<evidence type="ECO:0000259" key="2">
    <source>
        <dbReference type="SMART" id="SM00382"/>
    </source>
</evidence>
<accession>A0A537L5B6</accession>
<keyword evidence="3" id="KW-0067">ATP-binding</keyword>
<proteinExistence type="inferred from homology"/>
<gene>
    <name evidence="4" type="ORF">E6G98_05715</name>
    <name evidence="3" type="ORF">E6G99_11550</name>
</gene>
<dbReference type="InterPro" id="IPR027417">
    <property type="entry name" value="P-loop_NTPase"/>
</dbReference>
<reference evidence="5 6" key="1">
    <citation type="journal article" date="2019" name="Nat. Microbiol.">
        <title>Mediterranean grassland soil C-N compound turnover is dependent on rainfall and depth, and is mediated by genomically divergent microorganisms.</title>
        <authorList>
            <person name="Diamond S."/>
            <person name="Andeer P.F."/>
            <person name="Li Z."/>
            <person name="Crits-Christoph A."/>
            <person name="Burstein D."/>
            <person name="Anantharaman K."/>
            <person name="Lane K.R."/>
            <person name="Thomas B.C."/>
            <person name="Pan C."/>
            <person name="Northen T.R."/>
            <person name="Banfield J.F."/>
        </authorList>
    </citation>
    <scope>NUCLEOTIDE SEQUENCE [LARGE SCALE GENOMIC DNA]</scope>
    <source>
        <strain evidence="4">NP_1</strain>
        <strain evidence="3">NP_2</strain>
    </source>
</reference>
<sequence>MLAKVRSAAVQGLDAYPIDVEVDVGGGLPAFAIVGLPDTAVQEAKERVRAAIRNSNYEVPARKITVNLAPADVRKEGPAFDLPMAVGILAATEQIRARLDGTVLLGELSLDGGVRPVTGVLSIALAARALGLRGLIVPRDNAAEAALVGELDIYPAASLGEVLRHLEGEAVLSPVRVVPESTDAPELDVDFSEVKGQEQARRAMEIAAAGGHNILMVGPPGAGKTMLARRLPTILPPLSWAEAIDVTRIASVAGTLPPGSSVIRARPFRSPHHTTSAAAMTGGGPLPRPGEVSLAHHGVLFLDELPEFHRDVLEVLRQPLEDGVVTVARVQSTATFPARFMLVAAMNPCPCGHFGDTGRECLCSPAQVARYLTRVSGPLLDRIDLHIEVPRVTTADLTGGSPAEHSTEIRARVMRAREVQRERFEGVIVCNAAMSPKQTRRFCRPDDDGRAFLRAAIERLSLSARAHDRALRLARTIADLDGSAAITATQLAEAVQYRAFDRPLRLLG</sequence>
<dbReference type="Proteomes" id="UP000318661">
    <property type="component" value="Unassembled WGS sequence"/>
</dbReference>
<dbReference type="Pfam" id="PF13541">
    <property type="entry name" value="ChlI"/>
    <property type="match status" value="1"/>
</dbReference>
<dbReference type="EMBL" id="VBAJ01000283">
    <property type="protein sequence ID" value="TMJ03202.1"/>
    <property type="molecule type" value="Genomic_DNA"/>
</dbReference>
<dbReference type="Pfam" id="PF13335">
    <property type="entry name" value="Mg_chelatase_C"/>
    <property type="match status" value="1"/>
</dbReference>
<evidence type="ECO:0000313" key="3">
    <source>
        <dbReference type="EMBL" id="TMJ03202.1"/>
    </source>
</evidence>
<dbReference type="InterPro" id="IPR014721">
    <property type="entry name" value="Ribsml_uS5_D2-typ_fold_subgr"/>
</dbReference>
<dbReference type="InterPro" id="IPR003593">
    <property type="entry name" value="AAA+_ATPase"/>
</dbReference>
<dbReference type="SUPFAM" id="SSF52540">
    <property type="entry name" value="P-loop containing nucleoside triphosphate hydrolases"/>
    <property type="match status" value="1"/>
</dbReference>
<dbReference type="InterPro" id="IPR020568">
    <property type="entry name" value="Ribosomal_Su5_D2-typ_SF"/>
</dbReference>
<dbReference type="NCBIfam" id="TIGR00368">
    <property type="entry name" value="YifB family Mg chelatase-like AAA ATPase"/>
    <property type="match status" value="1"/>
</dbReference>